<accession>A0A367UHF5</accession>
<evidence type="ECO:0000256" key="3">
    <source>
        <dbReference type="ARBA" id="ARBA00022598"/>
    </source>
</evidence>
<dbReference type="PANTHER" id="PTHR43766">
    <property type="entry name" value="TRYPTOPHAN--TRNA LIGASE, MITOCHONDRIAL"/>
    <property type="match status" value="1"/>
</dbReference>
<evidence type="ECO:0000256" key="1">
    <source>
        <dbReference type="ARBA" id="ARBA00005594"/>
    </source>
</evidence>
<comment type="similarity">
    <text evidence="1 10">Belongs to the class-I aminoacyl-tRNA synthetase family.</text>
</comment>
<dbReference type="PROSITE" id="PS00178">
    <property type="entry name" value="AA_TRNA_LIGASE_I"/>
    <property type="match status" value="1"/>
</dbReference>
<evidence type="ECO:0000256" key="5">
    <source>
        <dbReference type="ARBA" id="ARBA00022840"/>
    </source>
</evidence>
<keyword evidence="7 10" id="KW-0030">Aminoacyl-tRNA synthetase</keyword>
<evidence type="ECO:0000313" key="13">
    <source>
        <dbReference type="Proteomes" id="UP000252419"/>
    </source>
</evidence>
<name>A0A367UHF5_9PROT</name>
<dbReference type="CDD" id="cd00806">
    <property type="entry name" value="TrpRS_core"/>
    <property type="match status" value="1"/>
</dbReference>
<dbReference type="InterPro" id="IPR050203">
    <property type="entry name" value="Trp-tRNA_synthetase"/>
</dbReference>
<dbReference type="AlphaFoldDB" id="A0A367UHF5"/>
<protein>
    <recommendedName>
        <fullName evidence="2 9">Tryptophan--tRNA ligase</fullName>
        <ecNumber evidence="2 9">6.1.1.2</ecNumber>
    </recommendedName>
</protein>
<dbReference type="InterPro" id="IPR002305">
    <property type="entry name" value="aa-tRNA-synth_Ic"/>
</dbReference>
<dbReference type="InterPro" id="IPR001412">
    <property type="entry name" value="aa-tRNA-synth_I_CS"/>
</dbReference>
<feature type="region of interest" description="Disordered" evidence="11">
    <location>
        <begin position="192"/>
        <end position="215"/>
    </location>
</feature>
<comment type="caution">
    <text evidence="12">The sequence shown here is derived from an EMBL/GenBank/DDBJ whole genome shotgun (WGS) entry which is preliminary data.</text>
</comment>
<reference evidence="12 13" key="1">
    <citation type="submission" date="2014-07" db="EMBL/GenBank/DDBJ databases">
        <title>Draft genome sequence of Thalassospira xianhensis P-4 (MCCC 1A02616).</title>
        <authorList>
            <person name="Lai Q."/>
            <person name="Shao Z."/>
        </authorList>
    </citation>
    <scope>NUCLEOTIDE SEQUENCE [LARGE SCALE GENOMIC DNA]</scope>
    <source>
        <strain evidence="12 13">MCCC 1A02616</strain>
    </source>
</reference>
<dbReference type="InterPro" id="IPR014729">
    <property type="entry name" value="Rossmann-like_a/b/a_fold"/>
</dbReference>
<dbReference type="GO" id="GO:0006436">
    <property type="term" value="P:tryptophanyl-tRNA aminoacylation"/>
    <property type="evidence" value="ECO:0007669"/>
    <property type="project" value="UniProtKB-UniRule"/>
</dbReference>
<dbReference type="GO" id="GO:0005829">
    <property type="term" value="C:cytosol"/>
    <property type="evidence" value="ECO:0007669"/>
    <property type="project" value="TreeGrafter"/>
</dbReference>
<keyword evidence="13" id="KW-1185">Reference proteome</keyword>
<dbReference type="EMBL" id="JPWA01000001">
    <property type="protein sequence ID" value="RCK07736.1"/>
    <property type="molecule type" value="Genomic_DNA"/>
</dbReference>
<dbReference type="Pfam" id="PF00579">
    <property type="entry name" value="tRNA-synt_1b"/>
    <property type="match status" value="1"/>
</dbReference>
<keyword evidence="5 10" id="KW-0067">ATP-binding</keyword>
<dbReference type="EC" id="6.1.1.2" evidence="2 9"/>
<evidence type="ECO:0000256" key="8">
    <source>
        <dbReference type="ARBA" id="ARBA00049929"/>
    </source>
</evidence>
<dbReference type="Gene3D" id="3.40.50.620">
    <property type="entry name" value="HUPs"/>
    <property type="match status" value="1"/>
</dbReference>
<evidence type="ECO:0000256" key="11">
    <source>
        <dbReference type="SAM" id="MobiDB-lite"/>
    </source>
</evidence>
<dbReference type="SUPFAM" id="SSF52374">
    <property type="entry name" value="Nucleotidylyl transferase"/>
    <property type="match status" value="1"/>
</dbReference>
<dbReference type="GO" id="GO:0005524">
    <property type="term" value="F:ATP binding"/>
    <property type="evidence" value="ECO:0007669"/>
    <property type="project" value="UniProtKB-KW"/>
</dbReference>
<dbReference type="PRINTS" id="PR01039">
    <property type="entry name" value="TRNASYNTHTRP"/>
</dbReference>
<evidence type="ECO:0000256" key="2">
    <source>
        <dbReference type="ARBA" id="ARBA00013161"/>
    </source>
</evidence>
<dbReference type="NCBIfam" id="TIGR00233">
    <property type="entry name" value="trpS"/>
    <property type="match status" value="1"/>
</dbReference>
<dbReference type="PANTHER" id="PTHR43766:SF1">
    <property type="entry name" value="TRYPTOPHAN--TRNA LIGASE, MITOCHONDRIAL"/>
    <property type="match status" value="1"/>
</dbReference>
<evidence type="ECO:0000256" key="9">
    <source>
        <dbReference type="NCBIfam" id="TIGR00233"/>
    </source>
</evidence>
<organism evidence="12 13">
    <name type="scientific">Thalassospira xianhensis MCCC 1A02616</name>
    <dbReference type="NCBI Taxonomy" id="1177929"/>
    <lineage>
        <taxon>Bacteria</taxon>
        <taxon>Pseudomonadati</taxon>
        <taxon>Pseudomonadota</taxon>
        <taxon>Alphaproteobacteria</taxon>
        <taxon>Rhodospirillales</taxon>
        <taxon>Thalassospiraceae</taxon>
        <taxon>Thalassospira</taxon>
    </lineage>
</organism>
<dbReference type="Proteomes" id="UP000252419">
    <property type="component" value="Unassembled WGS sequence"/>
</dbReference>
<dbReference type="FunFam" id="1.10.240.10:FF:000005">
    <property type="entry name" value="Tryptophan--tRNA ligase"/>
    <property type="match status" value="1"/>
</dbReference>
<comment type="catalytic activity">
    <reaction evidence="8">
        <text>tRNA(Trp) + L-tryptophan + ATP = L-tryptophyl-tRNA(Trp) + AMP + diphosphate + H(+)</text>
        <dbReference type="Rhea" id="RHEA:24080"/>
        <dbReference type="Rhea" id="RHEA-COMP:9671"/>
        <dbReference type="Rhea" id="RHEA-COMP:9705"/>
        <dbReference type="ChEBI" id="CHEBI:15378"/>
        <dbReference type="ChEBI" id="CHEBI:30616"/>
        <dbReference type="ChEBI" id="CHEBI:33019"/>
        <dbReference type="ChEBI" id="CHEBI:57912"/>
        <dbReference type="ChEBI" id="CHEBI:78442"/>
        <dbReference type="ChEBI" id="CHEBI:78535"/>
        <dbReference type="ChEBI" id="CHEBI:456215"/>
        <dbReference type="EC" id="6.1.1.2"/>
    </reaction>
</comment>
<dbReference type="InterPro" id="IPR002306">
    <property type="entry name" value="Trp-tRNA-ligase"/>
</dbReference>
<dbReference type="Gene3D" id="1.10.240.10">
    <property type="entry name" value="Tyrosyl-Transfer RNA Synthetase"/>
    <property type="match status" value="1"/>
</dbReference>
<gene>
    <name evidence="12" type="ORF">TH5_01335</name>
</gene>
<evidence type="ECO:0000256" key="4">
    <source>
        <dbReference type="ARBA" id="ARBA00022741"/>
    </source>
</evidence>
<keyword evidence="4 10" id="KW-0547">Nucleotide-binding</keyword>
<evidence type="ECO:0000256" key="7">
    <source>
        <dbReference type="ARBA" id="ARBA00023146"/>
    </source>
</evidence>
<evidence type="ECO:0000256" key="10">
    <source>
        <dbReference type="RuleBase" id="RU363036"/>
    </source>
</evidence>
<dbReference type="GO" id="GO:0004830">
    <property type="term" value="F:tryptophan-tRNA ligase activity"/>
    <property type="evidence" value="ECO:0007669"/>
    <property type="project" value="UniProtKB-UniRule"/>
</dbReference>
<keyword evidence="3 10" id="KW-0436">Ligase</keyword>
<evidence type="ECO:0000256" key="6">
    <source>
        <dbReference type="ARBA" id="ARBA00022917"/>
    </source>
</evidence>
<proteinExistence type="inferred from homology"/>
<evidence type="ECO:0000313" key="12">
    <source>
        <dbReference type="EMBL" id="RCK07736.1"/>
    </source>
</evidence>
<keyword evidence="6 10" id="KW-0648">Protein biosynthesis</keyword>
<sequence>MNTDNSNVRTILTGDRPTGRLHLGHFVGSLKSRVQLQEKHRQFILVADMQALTDNNGNPAKVRENVLEVVTDYLAVGIDPQRTTICLQSALPAISELAMLYLNFTTVARLERNPTIRSEIVHRGFERSVPAGFLCYPVSQAADITAFDADLVPVGEDQAPLIELANEIVTRVNNQSGKSTLKNMEGLYSETPRLPGVDGKSKMSKSSSNSITLGSSPEEIRAAVRQMYTDPKHIRVSDPGTVEGNVVFSFLDAFDQDKNEVDALKEHYRAGGLGDMVLKRRLEDLLQSLLEPIREQRKRFAADPEYVLSVLRTGTEKSRDVTSETLCRVRKDLGHFIL</sequence>